<evidence type="ECO:0000313" key="2">
    <source>
        <dbReference type="EMBL" id="KAL3265848.1"/>
    </source>
</evidence>
<sequence>MRSIRFIVFAIPLLGVASGGLITDIIKDLTPVIANVGNIVDDVLKDTASLIGNTLTTVDNIVANSLGLVQREVSTAEGLFKNAPKGSPENLCSSRITSVVNSLDVSTVKACVNSSSIRTKYSDHLARLSQYKSGTASTITKCLAKIIGVRECINREIQTSKTDVEKEEVSVRDTRKDIEKDVTSCVEKSSAKITQEIDGATKDFNKCVKDQGGSK</sequence>
<protein>
    <submittedName>
        <fullName evidence="2">Uncharacterized protein</fullName>
    </submittedName>
</protein>
<dbReference type="Proteomes" id="UP001516400">
    <property type="component" value="Unassembled WGS sequence"/>
</dbReference>
<organism evidence="2 3">
    <name type="scientific">Cryptolaemus montrouzieri</name>
    <dbReference type="NCBI Taxonomy" id="559131"/>
    <lineage>
        <taxon>Eukaryota</taxon>
        <taxon>Metazoa</taxon>
        <taxon>Ecdysozoa</taxon>
        <taxon>Arthropoda</taxon>
        <taxon>Hexapoda</taxon>
        <taxon>Insecta</taxon>
        <taxon>Pterygota</taxon>
        <taxon>Neoptera</taxon>
        <taxon>Endopterygota</taxon>
        <taxon>Coleoptera</taxon>
        <taxon>Polyphaga</taxon>
        <taxon>Cucujiformia</taxon>
        <taxon>Coccinelloidea</taxon>
        <taxon>Coccinellidae</taxon>
        <taxon>Scymninae</taxon>
        <taxon>Scymnini</taxon>
        <taxon>Cryptolaemus</taxon>
    </lineage>
</organism>
<evidence type="ECO:0000313" key="3">
    <source>
        <dbReference type="Proteomes" id="UP001516400"/>
    </source>
</evidence>
<keyword evidence="1" id="KW-0732">Signal</keyword>
<comment type="caution">
    <text evidence="2">The sequence shown here is derived from an EMBL/GenBank/DDBJ whole genome shotgun (WGS) entry which is preliminary data.</text>
</comment>
<evidence type="ECO:0000256" key="1">
    <source>
        <dbReference type="SAM" id="SignalP"/>
    </source>
</evidence>
<name>A0ABD2MHP6_9CUCU</name>
<feature type="chain" id="PRO_5044798352" evidence="1">
    <location>
        <begin position="20"/>
        <end position="215"/>
    </location>
</feature>
<gene>
    <name evidence="2" type="ORF">HHI36_010044</name>
</gene>
<feature type="signal peptide" evidence="1">
    <location>
        <begin position="1"/>
        <end position="19"/>
    </location>
</feature>
<keyword evidence="3" id="KW-1185">Reference proteome</keyword>
<accession>A0ABD2MHP6</accession>
<dbReference type="EMBL" id="JABFTP020000001">
    <property type="protein sequence ID" value="KAL3265848.1"/>
    <property type="molecule type" value="Genomic_DNA"/>
</dbReference>
<proteinExistence type="predicted"/>
<reference evidence="2 3" key="1">
    <citation type="journal article" date="2021" name="BMC Biol.">
        <title>Horizontally acquired antibacterial genes associated with adaptive radiation of ladybird beetles.</title>
        <authorList>
            <person name="Li H.S."/>
            <person name="Tang X.F."/>
            <person name="Huang Y.H."/>
            <person name="Xu Z.Y."/>
            <person name="Chen M.L."/>
            <person name="Du X.Y."/>
            <person name="Qiu B.Y."/>
            <person name="Chen P.T."/>
            <person name="Zhang W."/>
            <person name="Slipinski A."/>
            <person name="Escalona H.E."/>
            <person name="Waterhouse R.M."/>
            <person name="Zwick A."/>
            <person name="Pang H."/>
        </authorList>
    </citation>
    <scope>NUCLEOTIDE SEQUENCE [LARGE SCALE GENOMIC DNA]</scope>
    <source>
        <strain evidence="2">SYSU2018</strain>
    </source>
</reference>
<dbReference type="AlphaFoldDB" id="A0ABD2MHP6"/>